<dbReference type="Gene3D" id="3.40.1190.10">
    <property type="entry name" value="Mur-like, catalytic domain"/>
    <property type="match status" value="1"/>
</dbReference>
<dbReference type="EMBL" id="CP046415">
    <property type="protein sequence ID" value="QGT79051.1"/>
    <property type="molecule type" value="Genomic_DNA"/>
</dbReference>
<dbReference type="SUPFAM" id="SSF53244">
    <property type="entry name" value="MurD-like peptide ligases, peptide-binding domain"/>
    <property type="match status" value="1"/>
</dbReference>
<feature type="domain" description="Mur ligase central" evidence="15">
    <location>
        <begin position="109"/>
        <end position="297"/>
    </location>
</feature>
<protein>
    <recommendedName>
        <fullName evidence="10 11">UDP-N-acetylmuramoyl-tripeptide--D-alanyl-D-alanine ligase</fullName>
        <ecNumber evidence="10 11">6.3.2.10</ecNumber>
    </recommendedName>
    <alternativeName>
        <fullName evidence="10">D-alanyl-D-alanine-adding enzyme</fullName>
    </alternativeName>
</protein>
<keyword evidence="9 10" id="KW-0961">Cell wall biogenesis/degradation</keyword>
<dbReference type="EC" id="6.3.2.10" evidence="10 11"/>
<dbReference type="InterPro" id="IPR035911">
    <property type="entry name" value="MurE/MurF_N"/>
</dbReference>
<keyword evidence="2 10" id="KW-0436">Ligase</keyword>
<dbReference type="GO" id="GO:0005737">
    <property type="term" value="C:cytoplasm"/>
    <property type="evidence" value="ECO:0007669"/>
    <property type="project" value="UniProtKB-SubCell"/>
</dbReference>
<comment type="pathway">
    <text evidence="10 11">Cell wall biogenesis; peptidoglycan biosynthesis.</text>
</comment>
<evidence type="ECO:0000256" key="9">
    <source>
        <dbReference type="ARBA" id="ARBA00023316"/>
    </source>
</evidence>
<evidence type="ECO:0000256" key="2">
    <source>
        <dbReference type="ARBA" id="ARBA00022598"/>
    </source>
</evidence>
<evidence type="ECO:0000256" key="7">
    <source>
        <dbReference type="ARBA" id="ARBA00022984"/>
    </source>
</evidence>
<dbReference type="Pfam" id="PF02875">
    <property type="entry name" value="Mur_ligase_C"/>
    <property type="match status" value="1"/>
</dbReference>
<feature type="domain" description="Mur ligase N-terminal catalytic" evidence="13">
    <location>
        <begin position="27"/>
        <end position="98"/>
    </location>
</feature>
<accession>A0A6I6D6G6</accession>
<dbReference type="InterPro" id="IPR004101">
    <property type="entry name" value="Mur_ligase_C"/>
</dbReference>
<evidence type="ECO:0000256" key="1">
    <source>
        <dbReference type="ARBA" id="ARBA00022490"/>
    </source>
</evidence>
<evidence type="ECO:0000256" key="8">
    <source>
        <dbReference type="ARBA" id="ARBA00023306"/>
    </source>
</evidence>
<dbReference type="GO" id="GO:0047480">
    <property type="term" value="F:UDP-N-acetylmuramoyl-tripeptide-D-alanyl-D-alanine ligase activity"/>
    <property type="evidence" value="ECO:0007669"/>
    <property type="project" value="UniProtKB-UniRule"/>
</dbReference>
<dbReference type="UniPathway" id="UPA00219"/>
<comment type="similarity">
    <text evidence="10">Belongs to the MurCDEF family. MurF subfamily.</text>
</comment>
<organism evidence="16 17">
    <name type="scientific">Guyparkeria halophila</name>
    <dbReference type="NCBI Taxonomy" id="47960"/>
    <lineage>
        <taxon>Bacteria</taxon>
        <taxon>Pseudomonadati</taxon>
        <taxon>Pseudomonadota</taxon>
        <taxon>Gammaproteobacteria</taxon>
        <taxon>Chromatiales</taxon>
        <taxon>Thioalkalibacteraceae</taxon>
        <taxon>Guyparkeria</taxon>
    </lineage>
</organism>
<comment type="catalytic activity">
    <reaction evidence="10 11">
        <text>D-alanyl-D-alanine + UDP-N-acetyl-alpha-D-muramoyl-L-alanyl-gamma-D-glutamyl-meso-2,6-diaminopimelate + ATP = UDP-N-acetyl-alpha-D-muramoyl-L-alanyl-gamma-D-glutamyl-meso-2,6-diaminopimeloyl-D-alanyl-D-alanine + ADP + phosphate + H(+)</text>
        <dbReference type="Rhea" id="RHEA:28374"/>
        <dbReference type="ChEBI" id="CHEBI:15378"/>
        <dbReference type="ChEBI" id="CHEBI:30616"/>
        <dbReference type="ChEBI" id="CHEBI:43474"/>
        <dbReference type="ChEBI" id="CHEBI:57822"/>
        <dbReference type="ChEBI" id="CHEBI:61386"/>
        <dbReference type="ChEBI" id="CHEBI:83905"/>
        <dbReference type="ChEBI" id="CHEBI:456216"/>
        <dbReference type="EC" id="6.3.2.10"/>
    </reaction>
</comment>
<dbReference type="Proteomes" id="UP000427716">
    <property type="component" value="Chromosome"/>
</dbReference>
<comment type="subcellular location">
    <subcellularLocation>
        <location evidence="10 11">Cytoplasm</location>
    </subcellularLocation>
</comment>
<dbReference type="PANTHER" id="PTHR43024:SF1">
    <property type="entry name" value="UDP-N-ACETYLMURAMOYL-TRIPEPTIDE--D-ALANYL-D-ALANINE LIGASE"/>
    <property type="match status" value="1"/>
</dbReference>
<dbReference type="SUPFAM" id="SSF63418">
    <property type="entry name" value="MurE/MurF N-terminal domain"/>
    <property type="match status" value="1"/>
</dbReference>
<dbReference type="InterPro" id="IPR051046">
    <property type="entry name" value="MurCDEF_CellWall_CoF430Synth"/>
</dbReference>
<dbReference type="Pfam" id="PF08245">
    <property type="entry name" value="Mur_ligase_M"/>
    <property type="match status" value="1"/>
</dbReference>
<dbReference type="InterPro" id="IPR013221">
    <property type="entry name" value="Mur_ligase_cen"/>
</dbReference>
<evidence type="ECO:0000313" key="17">
    <source>
        <dbReference type="Proteomes" id="UP000427716"/>
    </source>
</evidence>
<dbReference type="InterPro" id="IPR036615">
    <property type="entry name" value="Mur_ligase_C_dom_sf"/>
</dbReference>
<dbReference type="Gene3D" id="3.40.1390.10">
    <property type="entry name" value="MurE/MurF, N-terminal domain"/>
    <property type="match status" value="1"/>
</dbReference>
<dbReference type="AlphaFoldDB" id="A0A6I6D6G6"/>
<dbReference type="GO" id="GO:0051301">
    <property type="term" value="P:cell division"/>
    <property type="evidence" value="ECO:0007669"/>
    <property type="project" value="UniProtKB-KW"/>
</dbReference>
<keyword evidence="4 10" id="KW-0547">Nucleotide-binding</keyword>
<evidence type="ECO:0000256" key="4">
    <source>
        <dbReference type="ARBA" id="ARBA00022741"/>
    </source>
</evidence>
<evidence type="ECO:0000256" key="12">
    <source>
        <dbReference type="SAM" id="MobiDB-lite"/>
    </source>
</evidence>
<comment type="function">
    <text evidence="10 11">Involved in cell wall formation. Catalyzes the final step in the synthesis of UDP-N-acetylmuramoyl-pentapeptide, the precursor of murein.</text>
</comment>
<dbReference type="GO" id="GO:0008360">
    <property type="term" value="P:regulation of cell shape"/>
    <property type="evidence" value="ECO:0007669"/>
    <property type="project" value="UniProtKB-KW"/>
</dbReference>
<dbReference type="HAMAP" id="MF_02019">
    <property type="entry name" value="MurF"/>
    <property type="match status" value="1"/>
</dbReference>
<dbReference type="SUPFAM" id="SSF53623">
    <property type="entry name" value="MurD-like peptide ligases, catalytic domain"/>
    <property type="match status" value="1"/>
</dbReference>
<gene>
    <name evidence="10 16" type="primary">murF</name>
    <name evidence="16" type="ORF">GM160_09205</name>
</gene>
<dbReference type="GO" id="GO:0005524">
    <property type="term" value="F:ATP binding"/>
    <property type="evidence" value="ECO:0007669"/>
    <property type="project" value="UniProtKB-UniRule"/>
</dbReference>
<keyword evidence="8 10" id="KW-0131">Cell cycle</keyword>
<dbReference type="InterPro" id="IPR000713">
    <property type="entry name" value="Mur_ligase_N"/>
</dbReference>
<dbReference type="InterPro" id="IPR036565">
    <property type="entry name" value="Mur-like_cat_sf"/>
</dbReference>
<feature type="compositionally biased region" description="Basic and acidic residues" evidence="12">
    <location>
        <begin position="475"/>
        <end position="484"/>
    </location>
</feature>
<sequence>MIRATLDQIARWAEARLAATADGALPIAGVGTDTRADLTGRLFVALKGPNFDAHDFLDQAREQGAVAALVEREITDCDLPQLIVDDGLAALGRLARRWREAVDPTVIGITGSSGKTTVKELLAAMLGQIGPTAATRGNLNNDIGVPLTLLDWAPETQFAVVEMGANHVGEIARLTELAAPDIVVVTMAGRAHVGEFGSVERIIEAKGEIYRHRPASARALINLDSNGADQWLKAAPNADTFTLDDRHREWATWLGEYDESGHQLSVTERGQPLFERLPVPIPGAHNAVNLLAAIGLARLAGASVEAINAGLAGFRAPAGRMGLVALANGWSLIDDSYNANPESMRAALRYLAGRPGARFAVLGSMGELGDESEALHRQLGEFAAGQELRGLIAVGPGAAALAAGFQAAGGLDTRIDVVEDSGSATAALRKRLAATDEAPVTVLLKGSRFMHIERVREDLEREIGIAPGTGNESTGRGRDAALAD</sequence>
<evidence type="ECO:0000256" key="10">
    <source>
        <dbReference type="HAMAP-Rule" id="MF_02019"/>
    </source>
</evidence>
<name>A0A6I6D6G6_9GAMM</name>
<proteinExistence type="inferred from homology"/>
<dbReference type="Gene3D" id="3.90.190.20">
    <property type="entry name" value="Mur ligase, C-terminal domain"/>
    <property type="match status" value="1"/>
</dbReference>
<dbReference type="KEGG" id="ghl:GM160_09205"/>
<evidence type="ECO:0000256" key="5">
    <source>
        <dbReference type="ARBA" id="ARBA00022840"/>
    </source>
</evidence>
<evidence type="ECO:0000259" key="15">
    <source>
        <dbReference type="Pfam" id="PF08245"/>
    </source>
</evidence>
<dbReference type="GO" id="GO:0071555">
    <property type="term" value="P:cell wall organization"/>
    <property type="evidence" value="ECO:0007669"/>
    <property type="project" value="UniProtKB-KW"/>
</dbReference>
<feature type="binding site" evidence="10">
    <location>
        <begin position="111"/>
        <end position="117"/>
    </location>
    <ligand>
        <name>ATP</name>
        <dbReference type="ChEBI" id="CHEBI:30616"/>
    </ligand>
</feature>
<dbReference type="PANTHER" id="PTHR43024">
    <property type="entry name" value="UDP-N-ACETYLMURAMOYL-TRIPEPTIDE--D-ALANYL-D-ALANINE LIGASE"/>
    <property type="match status" value="1"/>
</dbReference>
<keyword evidence="3 10" id="KW-0132">Cell division</keyword>
<dbReference type="Pfam" id="PF01225">
    <property type="entry name" value="Mur_ligase"/>
    <property type="match status" value="1"/>
</dbReference>
<reference evidence="16 17" key="1">
    <citation type="submission" date="2019-11" db="EMBL/GenBank/DDBJ databases">
        <authorList>
            <person name="Zhang J."/>
            <person name="Sun C."/>
        </authorList>
    </citation>
    <scope>NUCLEOTIDE SEQUENCE [LARGE SCALE GENOMIC DNA]</scope>
    <source>
        <strain evidence="17">sp2</strain>
    </source>
</reference>
<feature type="region of interest" description="Disordered" evidence="12">
    <location>
        <begin position="464"/>
        <end position="484"/>
    </location>
</feature>
<evidence type="ECO:0000259" key="14">
    <source>
        <dbReference type="Pfam" id="PF02875"/>
    </source>
</evidence>
<evidence type="ECO:0000313" key="16">
    <source>
        <dbReference type="EMBL" id="QGT79051.1"/>
    </source>
</evidence>
<keyword evidence="6 10" id="KW-0133">Cell shape</keyword>
<evidence type="ECO:0000256" key="11">
    <source>
        <dbReference type="RuleBase" id="RU004136"/>
    </source>
</evidence>
<keyword evidence="5 10" id="KW-0067">ATP-binding</keyword>
<dbReference type="RefSeq" id="WP_156574729.1">
    <property type="nucleotide sequence ID" value="NZ_CP046415.1"/>
</dbReference>
<dbReference type="InterPro" id="IPR005863">
    <property type="entry name" value="UDP-N-AcMur_synth"/>
</dbReference>
<dbReference type="GO" id="GO:0009252">
    <property type="term" value="P:peptidoglycan biosynthetic process"/>
    <property type="evidence" value="ECO:0007669"/>
    <property type="project" value="UniProtKB-UniRule"/>
</dbReference>
<keyword evidence="7 10" id="KW-0573">Peptidoglycan synthesis</keyword>
<evidence type="ECO:0000256" key="3">
    <source>
        <dbReference type="ARBA" id="ARBA00022618"/>
    </source>
</evidence>
<evidence type="ECO:0000256" key="6">
    <source>
        <dbReference type="ARBA" id="ARBA00022960"/>
    </source>
</evidence>
<dbReference type="NCBIfam" id="TIGR01143">
    <property type="entry name" value="murF"/>
    <property type="match status" value="1"/>
</dbReference>
<keyword evidence="17" id="KW-1185">Reference proteome</keyword>
<evidence type="ECO:0000259" key="13">
    <source>
        <dbReference type="Pfam" id="PF01225"/>
    </source>
</evidence>
<keyword evidence="1 10" id="KW-0963">Cytoplasm</keyword>
<feature type="domain" description="Mur ligase C-terminal" evidence="14">
    <location>
        <begin position="319"/>
        <end position="448"/>
    </location>
</feature>